<protein>
    <recommendedName>
        <fullName evidence="3">Proteinase inhibitor I42 chagasin domain-containing protein</fullName>
    </recommendedName>
</protein>
<evidence type="ECO:0000313" key="4">
    <source>
        <dbReference type="EMBL" id="WNY22987.1"/>
    </source>
</evidence>
<feature type="domain" description="Proteinase inhibitor I42 chagasin" evidence="3">
    <location>
        <begin position="168"/>
        <end position="241"/>
    </location>
</feature>
<dbReference type="PANTHER" id="PTHR36530:SF1">
    <property type="entry name" value="AMOEBIASIN-1"/>
    <property type="match status" value="1"/>
</dbReference>
<dbReference type="Gene3D" id="2.60.40.2020">
    <property type="match status" value="2"/>
</dbReference>
<feature type="domain" description="Proteinase inhibitor I42 chagasin" evidence="3">
    <location>
        <begin position="53"/>
        <end position="133"/>
    </location>
</feature>
<evidence type="ECO:0000256" key="1">
    <source>
        <dbReference type="ARBA" id="ARBA00022690"/>
    </source>
</evidence>
<dbReference type="PROSITE" id="PS51257">
    <property type="entry name" value="PROKAR_LIPOPROTEIN"/>
    <property type="match status" value="1"/>
</dbReference>
<dbReference type="GO" id="GO:0004869">
    <property type="term" value="F:cysteine-type endopeptidase inhibitor activity"/>
    <property type="evidence" value="ECO:0007669"/>
    <property type="project" value="UniProtKB-KW"/>
</dbReference>
<keyword evidence="1" id="KW-0646">Protease inhibitor</keyword>
<dbReference type="Proteomes" id="UP001302978">
    <property type="component" value="Chromosome"/>
</dbReference>
<evidence type="ECO:0000259" key="3">
    <source>
        <dbReference type="Pfam" id="PF09394"/>
    </source>
</evidence>
<evidence type="ECO:0000256" key="2">
    <source>
        <dbReference type="ARBA" id="ARBA00022704"/>
    </source>
</evidence>
<dbReference type="EMBL" id="CP131059">
    <property type="protein sequence ID" value="WNY22987.1"/>
    <property type="molecule type" value="Genomic_DNA"/>
</dbReference>
<dbReference type="PANTHER" id="PTHR36530">
    <property type="entry name" value="INHIBITOR OF CYSTEINE PEPTIDASE"/>
    <property type="match status" value="1"/>
</dbReference>
<proteinExistence type="predicted"/>
<dbReference type="InterPro" id="IPR018990">
    <property type="entry name" value="Prot_inh_I42_chagasin"/>
</dbReference>
<keyword evidence="2" id="KW-0789">Thiol protease inhibitor</keyword>
<keyword evidence="5" id="KW-1185">Reference proteome</keyword>
<organism evidence="4 5">
    <name type="scientific">Methanimicrococcus hongohii</name>
    <dbReference type="NCBI Taxonomy" id="3028295"/>
    <lineage>
        <taxon>Archaea</taxon>
        <taxon>Methanobacteriati</taxon>
        <taxon>Methanobacteriota</taxon>
        <taxon>Stenosarchaea group</taxon>
        <taxon>Methanomicrobia</taxon>
        <taxon>Methanosarcinales</taxon>
        <taxon>Methanosarcinaceae</taxon>
        <taxon>Methanimicrococcus</taxon>
    </lineage>
</organism>
<dbReference type="SUPFAM" id="SSF141066">
    <property type="entry name" value="ICP-like"/>
    <property type="match status" value="2"/>
</dbReference>
<evidence type="ECO:0000313" key="5">
    <source>
        <dbReference type="Proteomes" id="UP001302978"/>
    </source>
</evidence>
<gene>
    <name evidence="4" type="ORF">MmiHf6_02830</name>
</gene>
<accession>A0AA96ZTR8</accession>
<dbReference type="InterPro" id="IPR052781">
    <property type="entry name" value="Cys_protease_inhibitor_I42"/>
</dbReference>
<sequence>MKLLIIAGLILAVAFSGCLGSDDDVVDEPDNNTTAEATHFYKNVTVEDNDTVVKFELTSNPSTGYGWTATANKTGILNETVNNVATPDMVGAPGVHTFSYKAQAAGTVELNFKYERSFENNTTLEDLTYVIQVYQNNTVEILSVTSPTGNLLPLSKNVTLENNSTAVKMMFTENPTTGYTWNISMTPSDVLNISKDHFDTPATDLVGAAGVHTWQFESLKAGNVSLVFNHNRSFEDNSTTEIVVFGLKTNTDKTIEIRSISLDTVTNVQ</sequence>
<reference evidence="4 5" key="1">
    <citation type="submission" date="2023-07" db="EMBL/GenBank/DDBJ databases">
        <title>Closed genoem sequence of Methanomicrococcus sp. Hf6.</title>
        <authorList>
            <person name="Poehlein A."/>
            <person name="Protasov E."/>
            <person name="Platt K."/>
            <person name="Reeh H."/>
            <person name="Daniel R."/>
            <person name="Brune A."/>
        </authorList>
    </citation>
    <scope>NUCLEOTIDE SEQUENCE [LARGE SCALE GENOMIC DNA]</scope>
    <source>
        <strain evidence="4 5">Hf6</strain>
    </source>
</reference>
<dbReference type="KEGG" id="mehf:MmiHf6_02830"/>
<dbReference type="Pfam" id="PF09394">
    <property type="entry name" value="Inhibitor_I42"/>
    <property type="match status" value="2"/>
</dbReference>
<dbReference type="InterPro" id="IPR036331">
    <property type="entry name" value="Chagasin-like_sf"/>
</dbReference>
<dbReference type="AlphaFoldDB" id="A0AA96ZTR8"/>
<name>A0AA96ZTR8_9EURY</name>